<evidence type="ECO:0000256" key="1">
    <source>
        <dbReference type="ARBA" id="ARBA00008520"/>
    </source>
</evidence>
<dbReference type="GeneID" id="17282011"/>
<evidence type="ECO:0000313" key="3">
    <source>
        <dbReference type="EnsemblProtists" id="EOD36741"/>
    </source>
</evidence>
<protein>
    <submittedName>
        <fullName evidence="3">Uncharacterized protein</fullName>
    </submittedName>
</protein>
<dbReference type="Proteomes" id="UP000013827">
    <property type="component" value="Unassembled WGS sequence"/>
</dbReference>
<evidence type="ECO:0000313" key="4">
    <source>
        <dbReference type="Proteomes" id="UP000013827"/>
    </source>
</evidence>
<dbReference type="EnsemblProtists" id="EOD36741">
    <property type="protein sequence ID" value="EOD36741"/>
    <property type="gene ID" value="EMIHUDRAFT_433684"/>
</dbReference>
<dbReference type="SUPFAM" id="SSF53850">
    <property type="entry name" value="Periplasmic binding protein-like II"/>
    <property type="match status" value="1"/>
</dbReference>
<dbReference type="InterPro" id="IPR050490">
    <property type="entry name" value="Bact_solute-bd_prot1"/>
</dbReference>
<keyword evidence="4" id="KW-1185">Reference proteome</keyword>
<dbReference type="Gene3D" id="3.40.190.10">
    <property type="entry name" value="Periplasmic binding protein-like II"/>
    <property type="match status" value="1"/>
</dbReference>
<keyword evidence="2" id="KW-0813">Transport</keyword>
<dbReference type="AlphaFoldDB" id="A0A0D3KLV6"/>
<evidence type="ECO:0000256" key="2">
    <source>
        <dbReference type="ARBA" id="ARBA00022448"/>
    </source>
</evidence>
<dbReference type="KEGG" id="ehx:EMIHUDRAFT_433684"/>
<dbReference type="PANTHER" id="PTHR43649">
    <property type="entry name" value="ARABINOSE-BINDING PROTEIN-RELATED"/>
    <property type="match status" value="1"/>
</dbReference>
<proteinExistence type="inferred from homology"/>
<dbReference type="RefSeq" id="XP_005789170.1">
    <property type="nucleotide sequence ID" value="XM_005789113.1"/>
</dbReference>
<organism evidence="3 4">
    <name type="scientific">Emiliania huxleyi (strain CCMP1516)</name>
    <dbReference type="NCBI Taxonomy" id="280463"/>
    <lineage>
        <taxon>Eukaryota</taxon>
        <taxon>Haptista</taxon>
        <taxon>Haptophyta</taxon>
        <taxon>Prymnesiophyceae</taxon>
        <taxon>Isochrysidales</taxon>
        <taxon>Noelaerhabdaceae</taxon>
        <taxon>Emiliania</taxon>
    </lineage>
</organism>
<dbReference type="HOGENOM" id="CLU_618864_0_0_1"/>
<dbReference type="PANTHER" id="PTHR43649:SF29">
    <property type="entry name" value="OSMOPROTECTIVE COMPOUNDS-BINDING PROTEIN GGTB"/>
    <property type="match status" value="1"/>
</dbReference>
<name>A0A0D3KLV6_EMIH1</name>
<accession>A0A0D3KLV6</accession>
<reference evidence="3" key="2">
    <citation type="submission" date="2024-10" db="UniProtKB">
        <authorList>
            <consortium name="EnsemblProtists"/>
        </authorList>
    </citation>
    <scope>IDENTIFICATION</scope>
</reference>
<sequence>MAPVIALFAALVQESPKSACGPVSSSESRNCTQRCPSELSTLCDAHKDVPAALLGFEEDSLWIPRLDEFNSCTGSRITLTYTLLGEDGMADALEADCGTVAPTPSEGAGIYDGYVVQAPWVPNVEPLLENLSPRIAATPEIDWLDINPTSRSIVSFSNTVRALPLDVDFIAIGWREDVFRQWQPELEAMGLWPGPPETLEELVAVSEFLKGKDHNGDGIGDWGFCLTPQPNYFTAFLAPLMMRNEQACASGDCSGDRTGQNLFFDVQSFETTVGNAAYMQALQLFHRVLRASNCPDQAESADWVPQALRGDPLFSGAGNSKCDRKSAFASGRCAGVISMPGTLTKMLTGKYTPVTPQYHVNASSGENTTWALPGHDAADGYYWGRRAFFPGSEKVLDPATGGLVECTPDLCPKAVRHSRTGKLVDRVLLCLSEPSRTLPGTLS</sequence>
<reference evidence="4" key="1">
    <citation type="journal article" date="2013" name="Nature">
        <title>Pan genome of the phytoplankton Emiliania underpins its global distribution.</title>
        <authorList>
            <person name="Read B.A."/>
            <person name="Kegel J."/>
            <person name="Klute M.J."/>
            <person name="Kuo A."/>
            <person name="Lefebvre S.C."/>
            <person name="Maumus F."/>
            <person name="Mayer C."/>
            <person name="Miller J."/>
            <person name="Monier A."/>
            <person name="Salamov A."/>
            <person name="Young J."/>
            <person name="Aguilar M."/>
            <person name="Claverie J.M."/>
            <person name="Frickenhaus S."/>
            <person name="Gonzalez K."/>
            <person name="Herman E.K."/>
            <person name="Lin Y.C."/>
            <person name="Napier J."/>
            <person name="Ogata H."/>
            <person name="Sarno A.F."/>
            <person name="Shmutz J."/>
            <person name="Schroeder D."/>
            <person name="de Vargas C."/>
            <person name="Verret F."/>
            <person name="von Dassow P."/>
            <person name="Valentin K."/>
            <person name="Van de Peer Y."/>
            <person name="Wheeler G."/>
            <person name="Dacks J.B."/>
            <person name="Delwiche C.F."/>
            <person name="Dyhrman S.T."/>
            <person name="Glockner G."/>
            <person name="John U."/>
            <person name="Richards T."/>
            <person name="Worden A.Z."/>
            <person name="Zhang X."/>
            <person name="Grigoriev I.V."/>
            <person name="Allen A.E."/>
            <person name="Bidle K."/>
            <person name="Borodovsky M."/>
            <person name="Bowler C."/>
            <person name="Brownlee C."/>
            <person name="Cock J.M."/>
            <person name="Elias M."/>
            <person name="Gladyshev V.N."/>
            <person name="Groth M."/>
            <person name="Guda C."/>
            <person name="Hadaegh A."/>
            <person name="Iglesias-Rodriguez M.D."/>
            <person name="Jenkins J."/>
            <person name="Jones B.M."/>
            <person name="Lawson T."/>
            <person name="Leese F."/>
            <person name="Lindquist E."/>
            <person name="Lobanov A."/>
            <person name="Lomsadze A."/>
            <person name="Malik S.B."/>
            <person name="Marsh M.E."/>
            <person name="Mackinder L."/>
            <person name="Mock T."/>
            <person name="Mueller-Roeber B."/>
            <person name="Pagarete A."/>
            <person name="Parker M."/>
            <person name="Probert I."/>
            <person name="Quesneville H."/>
            <person name="Raines C."/>
            <person name="Rensing S.A."/>
            <person name="Riano-Pachon D.M."/>
            <person name="Richier S."/>
            <person name="Rokitta S."/>
            <person name="Shiraiwa Y."/>
            <person name="Soanes D.M."/>
            <person name="van der Giezen M."/>
            <person name="Wahlund T.M."/>
            <person name="Williams B."/>
            <person name="Wilson W."/>
            <person name="Wolfe G."/>
            <person name="Wurch L.L."/>
        </authorList>
    </citation>
    <scope>NUCLEOTIDE SEQUENCE</scope>
</reference>
<dbReference type="PaxDb" id="2903-EOD36741"/>
<comment type="similarity">
    <text evidence="1">Belongs to the bacterial solute-binding protein 1 family.</text>
</comment>